<evidence type="ECO:0000256" key="5">
    <source>
        <dbReference type="ARBA" id="ARBA00022519"/>
    </source>
</evidence>
<keyword evidence="12" id="KW-1185">Reference proteome</keyword>
<dbReference type="PANTHER" id="PTHR33529:SF7">
    <property type="entry name" value="LIPOPOLYSACCHARIDE EXPORT SYSTEM PERMEASE PROTEIN LPTF"/>
    <property type="match status" value="1"/>
</dbReference>
<dbReference type="Pfam" id="PF03739">
    <property type="entry name" value="LptF_LptG"/>
    <property type="match status" value="1"/>
</dbReference>
<evidence type="ECO:0000256" key="3">
    <source>
        <dbReference type="ARBA" id="ARBA00022448"/>
    </source>
</evidence>
<comment type="subcellular location">
    <subcellularLocation>
        <location evidence="1">Cell inner membrane</location>
        <topology evidence="1">Multi-pass membrane protein</topology>
    </subcellularLocation>
</comment>
<feature type="transmembrane region" description="Helical" evidence="10">
    <location>
        <begin position="298"/>
        <end position="315"/>
    </location>
</feature>
<name>A0ABT7NCA6_9BURK</name>
<sequence length="371" mass="41208">MLFQSSLRKELSRSFGATFVVIFTIVVTMMLIRTLRLAAKGSVNPSEVFLVLAYTSLGYLPTILSLCLFIAVVATLSRMYRDSEMVIWFSSGQGLTSFVRPLYQFSWPILVIIGALALVGWPWANSQTESLRLRYQSRGDIDRVAPGEFQESPGRNRVFFIDKDTADGTTANNIFVSQVEHNEQSVTSAQTGRIETINGKRFLVLRNGQRLERPLDQSDLQISEFKAYGSLLGGKAGSALPGDQRPRARSTPDLLRQPTPPNLGQFSWRIGMLLAAANFVLLALTVSSANPRVGRSGSMLFATFAFVIYYNLLNLGESWIGSGRFEAGSFLLTLHVGVFAATLLWLLKRHNNWVIRFPRRSAPRAAKESAT</sequence>
<evidence type="ECO:0000256" key="6">
    <source>
        <dbReference type="ARBA" id="ARBA00022692"/>
    </source>
</evidence>
<evidence type="ECO:0000313" key="12">
    <source>
        <dbReference type="Proteomes" id="UP001174908"/>
    </source>
</evidence>
<evidence type="ECO:0000256" key="9">
    <source>
        <dbReference type="SAM" id="MobiDB-lite"/>
    </source>
</evidence>
<keyword evidence="6 10" id="KW-0812">Transmembrane</keyword>
<comment type="caution">
    <text evidence="11">The sequence shown here is derived from an EMBL/GenBank/DDBJ whole genome shotgun (WGS) entry which is preliminary data.</text>
</comment>
<dbReference type="PANTHER" id="PTHR33529">
    <property type="entry name" value="SLR0882 PROTEIN-RELATED"/>
    <property type="match status" value="1"/>
</dbReference>
<dbReference type="NCBIfam" id="TIGR04407">
    <property type="entry name" value="LptF_YjgP"/>
    <property type="match status" value="1"/>
</dbReference>
<feature type="region of interest" description="Disordered" evidence="9">
    <location>
        <begin position="236"/>
        <end position="260"/>
    </location>
</feature>
<feature type="transmembrane region" description="Helical" evidence="10">
    <location>
        <begin position="327"/>
        <end position="347"/>
    </location>
</feature>
<feature type="transmembrane region" description="Helical" evidence="10">
    <location>
        <begin position="52"/>
        <end position="76"/>
    </location>
</feature>
<keyword evidence="5" id="KW-0997">Cell inner membrane</keyword>
<feature type="transmembrane region" description="Helical" evidence="10">
    <location>
        <begin position="266"/>
        <end position="286"/>
    </location>
</feature>
<evidence type="ECO:0000313" key="11">
    <source>
        <dbReference type="EMBL" id="MDM0045561.1"/>
    </source>
</evidence>
<accession>A0ABT7NCA6</accession>
<dbReference type="RefSeq" id="WP_286660689.1">
    <property type="nucleotide sequence ID" value="NZ_JASZYV010000003.1"/>
</dbReference>
<organism evidence="11 12">
    <name type="scientific">Variovorax dokdonensis</name>
    <dbReference type="NCBI Taxonomy" id="344883"/>
    <lineage>
        <taxon>Bacteria</taxon>
        <taxon>Pseudomonadati</taxon>
        <taxon>Pseudomonadota</taxon>
        <taxon>Betaproteobacteria</taxon>
        <taxon>Burkholderiales</taxon>
        <taxon>Comamonadaceae</taxon>
        <taxon>Variovorax</taxon>
    </lineage>
</organism>
<evidence type="ECO:0000256" key="7">
    <source>
        <dbReference type="ARBA" id="ARBA00022989"/>
    </source>
</evidence>
<evidence type="ECO:0000256" key="2">
    <source>
        <dbReference type="ARBA" id="ARBA00014213"/>
    </source>
</evidence>
<dbReference type="Proteomes" id="UP001174908">
    <property type="component" value="Unassembled WGS sequence"/>
</dbReference>
<reference evidence="11" key="1">
    <citation type="submission" date="2023-06" db="EMBL/GenBank/DDBJ databases">
        <authorList>
            <person name="Jiang Y."/>
            <person name="Liu Q."/>
        </authorList>
    </citation>
    <scope>NUCLEOTIDE SEQUENCE</scope>
    <source>
        <strain evidence="11">CGMCC 1.12089</strain>
    </source>
</reference>
<keyword evidence="3" id="KW-0813">Transport</keyword>
<evidence type="ECO:0000256" key="8">
    <source>
        <dbReference type="ARBA" id="ARBA00023136"/>
    </source>
</evidence>
<keyword evidence="4" id="KW-1003">Cell membrane</keyword>
<gene>
    <name evidence="11" type="primary">lptF</name>
    <name evidence="11" type="ORF">QTH91_13795</name>
</gene>
<feature type="transmembrane region" description="Helical" evidence="10">
    <location>
        <begin position="105"/>
        <end position="124"/>
    </location>
</feature>
<feature type="transmembrane region" description="Helical" evidence="10">
    <location>
        <begin position="12"/>
        <end position="32"/>
    </location>
</feature>
<dbReference type="InterPro" id="IPR030922">
    <property type="entry name" value="LptF"/>
</dbReference>
<keyword evidence="7 10" id="KW-1133">Transmembrane helix</keyword>
<proteinExistence type="predicted"/>
<protein>
    <recommendedName>
        <fullName evidence="2">Lipopolysaccharide export system permease protein LptF</fullName>
    </recommendedName>
</protein>
<evidence type="ECO:0000256" key="1">
    <source>
        <dbReference type="ARBA" id="ARBA00004429"/>
    </source>
</evidence>
<keyword evidence="8 10" id="KW-0472">Membrane</keyword>
<dbReference type="EMBL" id="JASZYV010000003">
    <property type="protein sequence ID" value="MDM0045561.1"/>
    <property type="molecule type" value="Genomic_DNA"/>
</dbReference>
<dbReference type="InterPro" id="IPR005495">
    <property type="entry name" value="LptG/LptF_permease"/>
</dbReference>
<evidence type="ECO:0000256" key="4">
    <source>
        <dbReference type="ARBA" id="ARBA00022475"/>
    </source>
</evidence>
<evidence type="ECO:0000256" key="10">
    <source>
        <dbReference type="SAM" id="Phobius"/>
    </source>
</evidence>